<organism evidence="4 5">
    <name type="scientific">Natronocalculus amylovorans</name>
    <dbReference type="NCBI Taxonomy" id="2917812"/>
    <lineage>
        <taxon>Archaea</taxon>
        <taxon>Methanobacteriati</taxon>
        <taxon>Methanobacteriota</taxon>
        <taxon>Stenosarchaea group</taxon>
        <taxon>Halobacteria</taxon>
        <taxon>Halobacteriales</taxon>
        <taxon>Haloferacaceae</taxon>
        <taxon>Natronocalculus</taxon>
    </lineage>
</organism>
<accession>A0AAE3FUK6</accession>
<comment type="caution">
    <text evidence="4">The sequence shown here is derived from an EMBL/GenBank/DDBJ whole genome shotgun (WGS) entry which is preliminary data.</text>
</comment>
<feature type="region of interest" description="Disordered" evidence="1">
    <location>
        <begin position="1"/>
        <end position="42"/>
    </location>
</feature>
<dbReference type="EMBL" id="JAKRVX010000001">
    <property type="protein sequence ID" value="MCL9815491.1"/>
    <property type="molecule type" value="Genomic_DNA"/>
</dbReference>
<proteinExistence type="predicted"/>
<dbReference type="Pfam" id="PF23994">
    <property type="entry name" value="DUF7312"/>
    <property type="match status" value="1"/>
</dbReference>
<evidence type="ECO:0000313" key="4">
    <source>
        <dbReference type="EMBL" id="MCL9815491.1"/>
    </source>
</evidence>
<keyword evidence="2" id="KW-0812">Transmembrane</keyword>
<keyword evidence="5" id="KW-1185">Reference proteome</keyword>
<dbReference type="Proteomes" id="UP001203207">
    <property type="component" value="Unassembled WGS sequence"/>
</dbReference>
<dbReference type="AlphaFoldDB" id="A0AAE3FUK6"/>
<gene>
    <name evidence="4" type="ORF">AArcSt2_00885</name>
</gene>
<dbReference type="RefSeq" id="WP_174652967.1">
    <property type="nucleotide sequence ID" value="NZ_JAKRVX010000001.1"/>
</dbReference>
<feature type="compositionally biased region" description="Polar residues" evidence="1">
    <location>
        <begin position="1"/>
        <end position="13"/>
    </location>
</feature>
<feature type="transmembrane region" description="Helical" evidence="2">
    <location>
        <begin position="81"/>
        <end position="98"/>
    </location>
</feature>
<evidence type="ECO:0000313" key="5">
    <source>
        <dbReference type="Proteomes" id="UP001203207"/>
    </source>
</evidence>
<protein>
    <recommendedName>
        <fullName evidence="3">DUF7312 domain-containing protein</fullName>
    </recommendedName>
</protein>
<feature type="compositionally biased region" description="Basic and acidic residues" evidence="1">
    <location>
        <begin position="14"/>
        <end position="23"/>
    </location>
</feature>
<evidence type="ECO:0000256" key="2">
    <source>
        <dbReference type="SAM" id="Phobius"/>
    </source>
</evidence>
<feature type="domain" description="DUF7312" evidence="3">
    <location>
        <begin position="40"/>
        <end position="98"/>
    </location>
</feature>
<sequence>MSNSSDEPSQSSTETEKPERSLPDADGDAQPAEPVVDDTESEWKFAIDDVGPEAEAKREKERQESVLTRPIEPESVKLENAIFVVIGVALTVVLILTAI</sequence>
<name>A0AAE3FUK6_9EURY</name>
<keyword evidence="2" id="KW-1133">Transmembrane helix</keyword>
<evidence type="ECO:0000256" key="1">
    <source>
        <dbReference type="SAM" id="MobiDB-lite"/>
    </source>
</evidence>
<evidence type="ECO:0000259" key="3">
    <source>
        <dbReference type="Pfam" id="PF23994"/>
    </source>
</evidence>
<keyword evidence="2" id="KW-0472">Membrane</keyword>
<dbReference type="InterPro" id="IPR055736">
    <property type="entry name" value="DUF7312"/>
</dbReference>
<reference evidence="4" key="1">
    <citation type="journal article" date="2022" name="Syst. Appl. Microbiol.">
        <title>Natronocalculus amylovorans gen. nov., sp. nov., and Natranaeroarchaeum aerophilus sp. nov., dominant culturable amylolytic natronoarchaea from hypersaline soda lakes in southwestern Siberia.</title>
        <authorList>
            <person name="Sorokin D.Y."/>
            <person name="Elcheninov A.G."/>
            <person name="Khizhniak T.V."/>
            <person name="Koenen M."/>
            <person name="Bale N.J."/>
            <person name="Damste J.S.S."/>
            <person name="Kublanov I.V."/>
        </authorList>
    </citation>
    <scope>NUCLEOTIDE SEQUENCE</scope>
    <source>
        <strain evidence="4">AArc-St2</strain>
    </source>
</reference>
<reference evidence="4" key="2">
    <citation type="submission" date="2022-02" db="EMBL/GenBank/DDBJ databases">
        <authorList>
            <person name="Elcheninov A.G."/>
            <person name="Sorokin D.Y."/>
            <person name="Kublanov I.V."/>
        </authorList>
    </citation>
    <scope>NUCLEOTIDE SEQUENCE</scope>
    <source>
        <strain evidence="4">AArc-St2</strain>
    </source>
</reference>